<comment type="function">
    <text evidence="1">Involved in the transposition of the insertion sequence.</text>
</comment>
<dbReference type="AlphaFoldDB" id="A0A9W5QMJ5"/>
<dbReference type="InterPro" id="IPR012337">
    <property type="entry name" value="RNaseH-like_sf"/>
</dbReference>
<feature type="non-terminal residue" evidence="2">
    <location>
        <position position="1"/>
    </location>
</feature>
<sequence length="35" mass="4159">VAGLNVYVTNAPWEWVPMEQVHELYTLRWQIGVCR</sequence>
<gene>
    <name evidence="2" type="ORF">IGM_06770</name>
</gene>
<accession>A0A9W5QMJ5</accession>
<protein>
    <submittedName>
        <fullName evidence="2">Transposase for insertion sequence element IS231F</fullName>
    </submittedName>
</protein>
<dbReference type="SUPFAM" id="SSF53098">
    <property type="entry name" value="Ribonuclease H-like"/>
    <property type="match status" value="1"/>
</dbReference>
<evidence type="ECO:0000313" key="3">
    <source>
        <dbReference type="Proteomes" id="UP000014009"/>
    </source>
</evidence>
<dbReference type="Proteomes" id="UP000014009">
    <property type="component" value="Unassembled WGS sequence"/>
</dbReference>
<evidence type="ECO:0000256" key="1">
    <source>
        <dbReference type="ARBA" id="ARBA00002286"/>
    </source>
</evidence>
<evidence type="ECO:0000313" key="2">
    <source>
        <dbReference type="EMBL" id="EOP77636.1"/>
    </source>
</evidence>
<reference evidence="2 3" key="1">
    <citation type="submission" date="2012-12" db="EMBL/GenBank/DDBJ databases">
        <title>The Genome Sequence of Bacillus cereus HuB4-4.</title>
        <authorList>
            <consortium name="The Broad Institute Genome Sequencing Platform"/>
            <consortium name="The Broad Institute Genome Sequencing Center for Infectious Disease"/>
            <person name="Feldgarden M."/>
            <person name="Van der Auwera G.A."/>
            <person name="Mahillon J."/>
            <person name="Duprez V."/>
            <person name="Timmery S."/>
            <person name="Mattelet C."/>
            <person name="Dierick K."/>
            <person name="Sun M."/>
            <person name="Yu Z."/>
            <person name="Zhu L."/>
            <person name="Hu X."/>
            <person name="Shank E.B."/>
            <person name="Swiecicka I."/>
            <person name="Hansen B.M."/>
            <person name="Andrup L."/>
            <person name="Walker B."/>
            <person name="Young S.K."/>
            <person name="Zeng Q."/>
            <person name="Gargeya S."/>
            <person name="Fitzgerald M."/>
            <person name="Haas B."/>
            <person name="Abouelleil A."/>
            <person name="Alvarado L."/>
            <person name="Arachchi H.M."/>
            <person name="Berlin A.M."/>
            <person name="Chapman S.B."/>
            <person name="Dewar J."/>
            <person name="Goldberg J."/>
            <person name="Griggs A."/>
            <person name="Gujja S."/>
            <person name="Hansen M."/>
            <person name="Howarth C."/>
            <person name="Imamovic A."/>
            <person name="Larimer J."/>
            <person name="McCowan C."/>
            <person name="Murphy C."/>
            <person name="Neiman D."/>
            <person name="Pearson M."/>
            <person name="Priest M."/>
            <person name="Roberts A."/>
            <person name="Saif S."/>
            <person name="Shea T."/>
            <person name="Sisk P."/>
            <person name="Sykes S."/>
            <person name="Wortman J."/>
            <person name="Nusbaum C."/>
            <person name="Birren B."/>
        </authorList>
    </citation>
    <scope>NUCLEOTIDE SEQUENCE [LARGE SCALE GENOMIC DNA]</scope>
    <source>
        <strain evidence="2 3">HuB4-4</strain>
    </source>
</reference>
<proteinExistence type="predicted"/>
<organism evidence="2 3">
    <name type="scientific">Bacillus cereus HuB4-4</name>
    <dbReference type="NCBI Taxonomy" id="1053211"/>
    <lineage>
        <taxon>Bacteria</taxon>
        <taxon>Bacillati</taxon>
        <taxon>Bacillota</taxon>
        <taxon>Bacilli</taxon>
        <taxon>Bacillales</taxon>
        <taxon>Bacillaceae</taxon>
        <taxon>Bacillus</taxon>
        <taxon>Bacillus cereus group</taxon>
    </lineage>
</organism>
<dbReference type="EMBL" id="AHEF01000113">
    <property type="protein sequence ID" value="EOP77636.1"/>
    <property type="molecule type" value="Genomic_DNA"/>
</dbReference>
<name>A0A9W5QMJ5_BACCE</name>
<comment type="caution">
    <text evidence="2">The sequence shown here is derived from an EMBL/GenBank/DDBJ whole genome shotgun (WGS) entry which is preliminary data.</text>
</comment>